<dbReference type="Pfam" id="PF02518">
    <property type="entry name" value="HATPase_c"/>
    <property type="match status" value="1"/>
</dbReference>
<evidence type="ECO:0000256" key="6">
    <source>
        <dbReference type="ARBA" id="ARBA00022679"/>
    </source>
</evidence>
<sequence length="495" mass="57257">MKIRTWLMVSYLIVMMLPLAAAYGFFLLVQDWDQSRRPADTFELTEQLRSIEDQLQSPALYQVQQLESIEKVLPKSIDDDRITLKLYRTDGVRVYHSEDEHHSLQQMDRSRLLKNLYQYDLTYHTLKVKKPVFENQQIQGVYEISIDRSNWVEGVETRRTMMTVAFLVLFILLYAAVLWLLQKKLNNPLKELMTGMSTFAEKHETVHFTQKKNDEIGRLMTHFEQMQKQVETAQKETEREQEEKQLMMASFSHDIKTPLTSLQTYAEALQNEKGLTQEEREEYLQILAKKSCHLKGMIEDLTTYAKLQSAHYEMPLLEVDAEEFFDMLFEGYDELAAQEGVSLKKEHSITGPLRVNDRQMIRYVDNLMSNALRYTTEGKMIGLAAVGSEMQLPAWVFADKVAEVDRFRGSKALLLVQNEGPAIDEEHLESIFMPFYQGEGARTSDVTKNSGLGLSIALMIAEKHGGEMKLWSLPGKGTLIAMKFDDQHVKERLII</sequence>
<evidence type="ECO:0000256" key="12">
    <source>
        <dbReference type="ARBA" id="ARBA00023012"/>
    </source>
</evidence>
<feature type="domain" description="Histidine kinase" evidence="16">
    <location>
        <begin position="250"/>
        <end position="488"/>
    </location>
</feature>
<keyword evidence="5" id="KW-0597">Phosphoprotein</keyword>
<protein>
    <recommendedName>
        <fullName evidence="3">histidine kinase</fullName>
        <ecNumber evidence="3">2.7.13.3</ecNumber>
    </recommendedName>
</protein>
<dbReference type="Pfam" id="PF00672">
    <property type="entry name" value="HAMP"/>
    <property type="match status" value="1"/>
</dbReference>
<name>A0A410MI06_9BACI</name>
<keyword evidence="7 15" id="KW-0812">Transmembrane</keyword>
<dbReference type="GO" id="GO:0005524">
    <property type="term" value="F:ATP binding"/>
    <property type="evidence" value="ECO:0007669"/>
    <property type="project" value="UniProtKB-KW"/>
</dbReference>
<evidence type="ECO:0000256" key="10">
    <source>
        <dbReference type="ARBA" id="ARBA00022840"/>
    </source>
</evidence>
<dbReference type="InterPro" id="IPR003660">
    <property type="entry name" value="HAMP_dom"/>
</dbReference>
<dbReference type="EMBL" id="CP026118">
    <property type="protein sequence ID" value="QAS54296.1"/>
    <property type="molecule type" value="Genomic_DNA"/>
</dbReference>
<dbReference type="Gene3D" id="1.10.287.130">
    <property type="match status" value="1"/>
</dbReference>
<dbReference type="Gene3D" id="3.30.565.10">
    <property type="entry name" value="Histidine kinase-like ATPase, C-terminal domain"/>
    <property type="match status" value="1"/>
</dbReference>
<keyword evidence="6" id="KW-0808">Transferase</keyword>
<dbReference type="SMART" id="SM00304">
    <property type="entry name" value="HAMP"/>
    <property type="match status" value="1"/>
</dbReference>
<dbReference type="EC" id="2.7.13.3" evidence="3"/>
<dbReference type="AlphaFoldDB" id="A0A410MI06"/>
<comment type="subcellular location">
    <subcellularLocation>
        <location evidence="2">Cell membrane</location>
        <topology evidence="2">Multi-pass membrane protein</topology>
    </subcellularLocation>
</comment>
<dbReference type="SUPFAM" id="SSF55874">
    <property type="entry name" value="ATPase domain of HSP90 chaperone/DNA topoisomerase II/histidine kinase"/>
    <property type="match status" value="1"/>
</dbReference>
<evidence type="ECO:0000256" key="5">
    <source>
        <dbReference type="ARBA" id="ARBA00022553"/>
    </source>
</evidence>
<dbReference type="PROSITE" id="PS50885">
    <property type="entry name" value="HAMP"/>
    <property type="match status" value="1"/>
</dbReference>
<reference evidence="18 19" key="1">
    <citation type="submission" date="2018-01" db="EMBL/GenBank/DDBJ databases">
        <title>The whole genome sequencing and assembly of Halobacillus litoralis ERB031 strain.</title>
        <authorList>
            <person name="Lee S.-J."/>
            <person name="Park M.-K."/>
            <person name="Kim J.-Y."/>
            <person name="Lee Y.-J."/>
            <person name="Yi H."/>
            <person name="Bahn Y.-S."/>
            <person name="Kim J.F."/>
            <person name="Lee D.-W."/>
        </authorList>
    </citation>
    <scope>NUCLEOTIDE SEQUENCE [LARGE SCALE GENOMIC DNA]</scope>
    <source>
        <strain evidence="18 19">ERB 031</strain>
    </source>
</reference>
<dbReference type="OrthoDB" id="335833at2"/>
<evidence type="ECO:0000256" key="3">
    <source>
        <dbReference type="ARBA" id="ARBA00012438"/>
    </source>
</evidence>
<keyword evidence="10" id="KW-0067">ATP-binding</keyword>
<dbReference type="SMART" id="SM00387">
    <property type="entry name" value="HATPase_c"/>
    <property type="match status" value="1"/>
</dbReference>
<evidence type="ECO:0000259" key="17">
    <source>
        <dbReference type="PROSITE" id="PS50885"/>
    </source>
</evidence>
<dbReference type="InterPro" id="IPR003594">
    <property type="entry name" value="HATPase_dom"/>
</dbReference>
<dbReference type="GO" id="GO:0005886">
    <property type="term" value="C:plasma membrane"/>
    <property type="evidence" value="ECO:0007669"/>
    <property type="project" value="UniProtKB-SubCell"/>
</dbReference>
<accession>A0A410MI06</accession>
<gene>
    <name evidence="18" type="ORF">HLI_19795</name>
</gene>
<dbReference type="KEGG" id="hli:HLI_19795"/>
<dbReference type="PANTHER" id="PTHR45528">
    <property type="entry name" value="SENSOR HISTIDINE KINASE CPXA"/>
    <property type="match status" value="1"/>
</dbReference>
<dbReference type="PRINTS" id="PR00344">
    <property type="entry name" value="BCTRLSENSOR"/>
</dbReference>
<evidence type="ECO:0000256" key="15">
    <source>
        <dbReference type="SAM" id="Phobius"/>
    </source>
</evidence>
<evidence type="ECO:0000256" key="8">
    <source>
        <dbReference type="ARBA" id="ARBA00022741"/>
    </source>
</evidence>
<dbReference type="CDD" id="cd00075">
    <property type="entry name" value="HATPase"/>
    <property type="match status" value="1"/>
</dbReference>
<dbReference type="GO" id="GO:0000155">
    <property type="term" value="F:phosphorelay sensor kinase activity"/>
    <property type="evidence" value="ECO:0007669"/>
    <property type="project" value="InterPro"/>
</dbReference>
<keyword evidence="9 18" id="KW-0418">Kinase</keyword>
<keyword evidence="8" id="KW-0547">Nucleotide-binding</keyword>
<evidence type="ECO:0000256" key="13">
    <source>
        <dbReference type="ARBA" id="ARBA00023136"/>
    </source>
</evidence>
<dbReference type="Proteomes" id="UP000287756">
    <property type="component" value="Chromosome"/>
</dbReference>
<dbReference type="InterPro" id="IPR005467">
    <property type="entry name" value="His_kinase_dom"/>
</dbReference>
<dbReference type="SUPFAM" id="SSF47384">
    <property type="entry name" value="Homodimeric domain of signal transducing histidine kinase"/>
    <property type="match status" value="1"/>
</dbReference>
<dbReference type="PROSITE" id="PS50109">
    <property type="entry name" value="HIS_KIN"/>
    <property type="match status" value="1"/>
</dbReference>
<dbReference type="SUPFAM" id="SSF158472">
    <property type="entry name" value="HAMP domain-like"/>
    <property type="match status" value="1"/>
</dbReference>
<dbReference type="SMART" id="SM00388">
    <property type="entry name" value="HisKA"/>
    <property type="match status" value="1"/>
</dbReference>
<keyword evidence="11 15" id="KW-1133">Transmembrane helix</keyword>
<dbReference type="CDD" id="cd00082">
    <property type="entry name" value="HisKA"/>
    <property type="match status" value="1"/>
</dbReference>
<dbReference type="Gene3D" id="6.10.340.10">
    <property type="match status" value="1"/>
</dbReference>
<dbReference type="PANTHER" id="PTHR45528:SF1">
    <property type="entry name" value="SENSOR HISTIDINE KINASE CPXA"/>
    <property type="match status" value="1"/>
</dbReference>
<dbReference type="CDD" id="cd06225">
    <property type="entry name" value="HAMP"/>
    <property type="match status" value="1"/>
</dbReference>
<feature type="transmembrane region" description="Helical" evidence="15">
    <location>
        <begin position="6"/>
        <end position="29"/>
    </location>
</feature>
<keyword evidence="12" id="KW-0902">Two-component regulatory system</keyword>
<dbReference type="InterPro" id="IPR004358">
    <property type="entry name" value="Sig_transdc_His_kin-like_C"/>
</dbReference>
<feature type="coiled-coil region" evidence="14">
    <location>
        <begin position="216"/>
        <end position="286"/>
    </location>
</feature>
<evidence type="ECO:0000259" key="16">
    <source>
        <dbReference type="PROSITE" id="PS50109"/>
    </source>
</evidence>
<evidence type="ECO:0000256" key="11">
    <source>
        <dbReference type="ARBA" id="ARBA00022989"/>
    </source>
</evidence>
<evidence type="ECO:0000313" key="19">
    <source>
        <dbReference type="Proteomes" id="UP000287756"/>
    </source>
</evidence>
<evidence type="ECO:0000256" key="14">
    <source>
        <dbReference type="SAM" id="Coils"/>
    </source>
</evidence>
<evidence type="ECO:0000256" key="1">
    <source>
        <dbReference type="ARBA" id="ARBA00000085"/>
    </source>
</evidence>
<evidence type="ECO:0000256" key="4">
    <source>
        <dbReference type="ARBA" id="ARBA00022475"/>
    </source>
</evidence>
<comment type="catalytic activity">
    <reaction evidence="1">
        <text>ATP + protein L-histidine = ADP + protein N-phospho-L-histidine.</text>
        <dbReference type="EC" id="2.7.13.3"/>
    </reaction>
</comment>
<dbReference type="InterPro" id="IPR036097">
    <property type="entry name" value="HisK_dim/P_sf"/>
</dbReference>
<keyword evidence="13 15" id="KW-0472">Membrane</keyword>
<keyword evidence="4" id="KW-1003">Cell membrane</keyword>
<evidence type="ECO:0000256" key="9">
    <source>
        <dbReference type="ARBA" id="ARBA00022777"/>
    </source>
</evidence>
<dbReference type="Pfam" id="PF00512">
    <property type="entry name" value="HisKA"/>
    <property type="match status" value="1"/>
</dbReference>
<feature type="transmembrane region" description="Helical" evidence="15">
    <location>
        <begin position="164"/>
        <end position="181"/>
    </location>
</feature>
<keyword evidence="14" id="KW-0175">Coiled coil</keyword>
<dbReference type="RefSeq" id="WP_128526563.1">
    <property type="nucleotide sequence ID" value="NZ_CP026118.1"/>
</dbReference>
<dbReference type="InterPro" id="IPR050398">
    <property type="entry name" value="HssS/ArlS-like"/>
</dbReference>
<proteinExistence type="predicted"/>
<dbReference type="InterPro" id="IPR036890">
    <property type="entry name" value="HATPase_C_sf"/>
</dbReference>
<dbReference type="InterPro" id="IPR003661">
    <property type="entry name" value="HisK_dim/P_dom"/>
</dbReference>
<feature type="domain" description="HAMP" evidence="17">
    <location>
        <begin position="183"/>
        <end position="235"/>
    </location>
</feature>
<organism evidence="18 19">
    <name type="scientific">Halobacillus litoralis</name>
    <dbReference type="NCBI Taxonomy" id="45668"/>
    <lineage>
        <taxon>Bacteria</taxon>
        <taxon>Bacillati</taxon>
        <taxon>Bacillota</taxon>
        <taxon>Bacilli</taxon>
        <taxon>Bacillales</taxon>
        <taxon>Bacillaceae</taxon>
        <taxon>Halobacillus</taxon>
    </lineage>
</organism>
<evidence type="ECO:0000256" key="2">
    <source>
        <dbReference type="ARBA" id="ARBA00004651"/>
    </source>
</evidence>
<evidence type="ECO:0000313" key="18">
    <source>
        <dbReference type="EMBL" id="QAS54296.1"/>
    </source>
</evidence>
<evidence type="ECO:0000256" key="7">
    <source>
        <dbReference type="ARBA" id="ARBA00022692"/>
    </source>
</evidence>